<dbReference type="PROSITE" id="PS50835">
    <property type="entry name" value="IG_LIKE"/>
    <property type="match status" value="1"/>
</dbReference>
<keyword evidence="4" id="KW-1185">Reference proteome</keyword>
<dbReference type="Gene3D" id="2.60.40.10">
    <property type="entry name" value="Immunoglobulins"/>
    <property type="match status" value="1"/>
</dbReference>
<keyword evidence="1" id="KW-0472">Membrane</keyword>
<organism evidence="3 4">
    <name type="scientific">Danionella cerebrum</name>
    <dbReference type="NCBI Taxonomy" id="2873325"/>
    <lineage>
        <taxon>Eukaryota</taxon>
        <taxon>Metazoa</taxon>
        <taxon>Chordata</taxon>
        <taxon>Craniata</taxon>
        <taxon>Vertebrata</taxon>
        <taxon>Euteleostomi</taxon>
        <taxon>Actinopterygii</taxon>
        <taxon>Neopterygii</taxon>
        <taxon>Teleostei</taxon>
        <taxon>Ostariophysi</taxon>
        <taxon>Cypriniformes</taxon>
        <taxon>Danionidae</taxon>
        <taxon>Danioninae</taxon>
        <taxon>Danionella</taxon>
    </lineage>
</organism>
<dbReference type="Proteomes" id="UP000316079">
    <property type="component" value="Unassembled WGS sequence"/>
</dbReference>
<reference evidence="3 4" key="1">
    <citation type="journal article" date="2019" name="Sci. Data">
        <title>Hybrid genome assembly and annotation of Danionella translucida.</title>
        <authorList>
            <person name="Kadobianskyi M."/>
            <person name="Schulze L."/>
            <person name="Schuelke M."/>
            <person name="Judkewitz B."/>
        </authorList>
    </citation>
    <scope>NUCLEOTIDE SEQUENCE [LARGE SCALE GENOMIC DNA]</scope>
    <source>
        <strain evidence="3 4">Bolton</strain>
    </source>
</reference>
<dbReference type="SMART" id="SM00409">
    <property type="entry name" value="IG"/>
    <property type="match status" value="1"/>
</dbReference>
<name>A0A553MWU4_9TELE</name>
<sequence length="206" mass="23286">MHYGFSMDLTEGKCNSVIRLPCKATDTNSMYRYVIWYKMSDPKPTTLLKRKNDDKEPTYYNSYNSTSLSVEDKETLKFHSAQPSDSGKYQCYLAAEIGGQNGESNIALNISECLQNTVFPTTMAVSHPIMRTTDSYSNNSDVPFTLVMLGFFLISVTKILLSIATVGVSIKANFYQLKEVIVLVHYSVCFHNSFISLYPLYRHCGL</sequence>
<dbReference type="OrthoDB" id="9422899at2759"/>
<evidence type="ECO:0000256" key="1">
    <source>
        <dbReference type="SAM" id="Phobius"/>
    </source>
</evidence>
<comment type="caution">
    <text evidence="3">The sequence shown here is derived from an EMBL/GenBank/DDBJ whole genome shotgun (WGS) entry which is preliminary data.</text>
</comment>
<accession>A0A553MWU4</accession>
<evidence type="ECO:0000313" key="4">
    <source>
        <dbReference type="Proteomes" id="UP000316079"/>
    </source>
</evidence>
<dbReference type="InterPro" id="IPR013106">
    <property type="entry name" value="Ig_V-set"/>
</dbReference>
<dbReference type="InterPro" id="IPR036179">
    <property type="entry name" value="Ig-like_dom_sf"/>
</dbReference>
<dbReference type="PANTHER" id="PTHR15193">
    <property type="entry name" value="CD83 ANTIGEN"/>
    <property type="match status" value="1"/>
</dbReference>
<dbReference type="InterPro" id="IPR007110">
    <property type="entry name" value="Ig-like_dom"/>
</dbReference>
<feature type="transmembrane region" description="Helical" evidence="1">
    <location>
        <begin position="144"/>
        <end position="168"/>
    </location>
</feature>
<dbReference type="AlphaFoldDB" id="A0A553MWU4"/>
<evidence type="ECO:0000259" key="2">
    <source>
        <dbReference type="PROSITE" id="PS50835"/>
    </source>
</evidence>
<dbReference type="SUPFAM" id="SSF48726">
    <property type="entry name" value="Immunoglobulin"/>
    <property type="match status" value="1"/>
</dbReference>
<dbReference type="PANTHER" id="PTHR15193:SF1">
    <property type="entry name" value="CD83 ANTIGEN"/>
    <property type="match status" value="1"/>
</dbReference>
<evidence type="ECO:0000313" key="3">
    <source>
        <dbReference type="EMBL" id="TRY57617.1"/>
    </source>
</evidence>
<feature type="domain" description="Ig-like" evidence="2">
    <location>
        <begin position="1"/>
        <end position="107"/>
    </location>
</feature>
<dbReference type="InterPro" id="IPR013783">
    <property type="entry name" value="Ig-like_fold"/>
</dbReference>
<dbReference type="Pfam" id="PF07686">
    <property type="entry name" value="V-set"/>
    <property type="match status" value="1"/>
</dbReference>
<keyword evidence="1" id="KW-1133">Transmembrane helix</keyword>
<proteinExistence type="predicted"/>
<dbReference type="InterPro" id="IPR003599">
    <property type="entry name" value="Ig_sub"/>
</dbReference>
<dbReference type="EMBL" id="SRMA01027231">
    <property type="protein sequence ID" value="TRY57617.1"/>
    <property type="molecule type" value="Genomic_DNA"/>
</dbReference>
<protein>
    <recommendedName>
        <fullName evidence="2">Ig-like domain-containing protein</fullName>
    </recommendedName>
</protein>
<gene>
    <name evidence="3" type="ORF">DNTS_021051</name>
</gene>
<feature type="transmembrane region" description="Helical" evidence="1">
    <location>
        <begin position="180"/>
        <end position="201"/>
    </location>
</feature>
<keyword evidence="1" id="KW-0812">Transmembrane</keyword>